<dbReference type="InterPro" id="IPR036259">
    <property type="entry name" value="MFS_trans_sf"/>
</dbReference>
<comment type="caution">
    <text evidence="9">The sequence shown here is derived from an EMBL/GenBank/DDBJ whole genome shotgun (WGS) entry which is preliminary data.</text>
</comment>
<evidence type="ECO:0000313" key="9">
    <source>
        <dbReference type="EMBL" id="GIH19927.1"/>
    </source>
</evidence>
<feature type="transmembrane region" description="Helical" evidence="7">
    <location>
        <begin position="150"/>
        <end position="171"/>
    </location>
</feature>
<evidence type="ECO:0000313" key="10">
    <source>
        <dbReference type="Proteomes" id="UP000642748"/>
    </source>
</evidence>
<gene>
    <name evidence="9" type="ORF">Raf01_80990</name>
</gene>
<dbReference type="InterPro" id="IPR005829">
    <property type="entry name" value="Sugar_transporter_CS"/>
</dbReference>
<dbReference type="PROSITE" id="PS50850">
    <property type="entry name" value="MFS"/>
    <property type="match status" value="1"/>
</dbReference>
<feature type="transmembrane region" description="Helical" evidence="7">
    <location>
        <begin position="240"/>
        <end position="258"/>
    </location>
</feature>
<evidence type="ECO:0000256" key="6">
    <source>
        <dbReference type="ARBA" id="ARBA00023136"/>
    </source>
</evidence>
<feature type="transmembrane region" description="Helical" evidence="7">
    <location>
        <begin position="459"/>
        <end position="478"/>
    </location>
</feature>
<keyword evidence="5 7" id="KW-1133">Transmembrane helix</keyword>
<feature type="transmembrane region" description="Helical" evidence="7">
    <location>
        <begin position="369"/>
        <end position="388"/>
    </location>
</feature>
<dbReference type="SUPFAM" id="SSF103473">
    <property type="entry name" value="MFS general substrate transporter"/>
    <property type="match status" value="1"/>
</dbReference>
<keyword evidence="2" id="KW-0813">Transport</keyword>
<dbReference type="PANTHER" id="PTHR42718">
    <property type="entry name" value="MAJOR FACILITATOR SUPERFAMILY MULTIDRUG TRANSPORTER MFSC"/>
    <property type="match status" value="1"/>
</dbReference>
<dbReference type="Gene3D" id="1.20.1250.20">
    <property type="entry name" value="MFS general substrate transporter like domains"/>
    <property type="match status" value="1"/>
</dbReference>
<dbReference type="Pfam" id="PF07690">
    <property type="entry name" value="MFS_1"/>
    <property type="match status" value="1"/>
</dbReference>
<feature type="transmembrane region" description="Helical" evidence="7">
    <location>
        <begin position="91"/>
        <end position="113"/>
    </location>
</feature>
<protein>
    <submittedName>
        <fullName evidence="9">MFS transporter</fullName>
    </submittedName>
</protein>
<keyword evidence="3" id="KW-1003">Cell membrane</keyword>
<evidence type="ECO:0000256" key="4">
    <source>
        <dbReference type="ARBA" id="ARBA00022692"/>
    </source>
</evidence>
<accession>A0A8J3R167</accession>
<dbReference type="PANTHER" id="PTHR42718:SF46">
    <property type="entry name" value="BLR6921 PROTEIN"/>
    <property type="match status" value="1"/>
</dbReference>
<proteinExistence type="predicted"/>
<feature type="transmembrane region" description="Helical" evidence="7">
    <location>
        <begin position="177"/>
        <end position="199"/>
    </location>
</feature>
<dbReference type="InterPro" id="IPR020846">
    <property type="entry name" value="MFS_dom"/>
</dbReference>
<dbReference type="AlphaFoldDB" id="A0A8J3R167"/>
<feature type="transmembrane region" description="Helical" evidence="7">
    <location>
        <begin position="279"/>
        <end position="302"/>
    </location>
</feature>
<feature type="transmembrane region" description="Helical" evidence="7">
    <location>
        <begin position="344"/>
        <end position="363"/>
    </location>
</feature>
<dbReference type="CDD" id="cd17321">
    <property type="entry name" value="MFS_MMR_MDR_like"/>
    <property type="match status" value="1"/>
</dbReference>
<dbReference type="RefSeq" id="WP_203923365.1">
    <property type="nucleotide sequence ID" value="NZ_BONZ01000086.1"/>
</dbReference>
<reference evidence="9" key="1">
    <citation type="submission" date="2021-01" db="EMBL/GenBank/DDBJ databases">
        <title>Whole genome shotgun sequence of Rugosimonospora africana NBRC 104875.</title>
        <authorList>
            <person name="Komaki H."/>
            <person name="Tamura T."/>
        </authorList>
    </citation>
    <scope>NUCLEOTIDE SEQUENCE</scope>
    <source>
        <strain evidence="9">NBRC 104875</strain>
    </source>
</reference>
<dbReference type="InterPro" id="IPR011701">
    <property type="entry name" value="MFS"/>
</dbReference>
<dbReference type="PROSITE" id="PS00216">
    <property type="entry name" value="SUGAR_TRANSPORT_1"/>
    <property type="match status" value="1"/>
</dbReference>
<feature type="transmembrane region" description="Helical" evidence="7">
    <location>
        <begin position="211"/>
        <end position="234"/>
    </location>
</feature>
<feature type="transmembrane region" description="Helical" evidence="7">
    <location>
        <begin position="421"/>
        <end position="439"/>
    </location>
</feature>
<comment type="subcellular location">
    <subcellularLocation>
        <location evidence="1">Cell membrane</location>
        <topology evidence="1">Multi-pass membrane protein</topology>
    </subcellularLocation>
</comment>
<name>A0A8J3R167_9ACTN</name>
<feature type="transmembrane region" description="Helical" evidence="7">
    <location>
        <begin position="314"/>
        <end position="332"/>
    </location>
</feature>
<feature type="transmembrane region" description="Helical" evidence="7">
    <location>
        <begin position="119"/>
        <end position="138"/>
    </location>
</feature>
<keyword evidence="4 7" id="KW-0812">Transmembrane</keyword>
<dbReference type="Proteomes" id="UP000642748">
    <property type="component" value="Unassembled WGS sequence"/>
</dbReference>
<evidence type="ECO:0000256" key="7">
    <source>
        <dbReference type="SAM" id="Phobius"/>
    </source>
</evidence>
<feature type="transmembrane region" description="Helical" evidence="7">
    <location>
        <begin position="21"/>
        <end position="42"/>
    </location>
</feature>
<dbReference type="EMBL" id="BONZ01000086">
    <property type="protein sequence ID" value="GIH19927.1"/>
    <property type="molecule type" value="Genomic_DNA"/>
</dbReference>
<evidence type="ECO:0000256" key="2">
    <source>
        <dbReference type="ARBA" id="ARBA00022448"/>
    </source>
</evidence>
<evidence type="ECO:0000256" key="1">
    <source>
        <dbReference type="ARBA" id="ARBA00004651"/>
    </source>
</evidence>
<evidence type="ECO:0000259" key="8">
    <source>
        <dbReference type="PROSITE" id="PS50850"/>
    </source>
</evidence>
<dbReference type="Gene3D" id="1.20.1720.10">
    <property type="entry name" value="Multidrug resistance protein D"/>
    <property type="match status" value="1"/>
</dbReference>
<keyword evidence="10" id="KW-1185">Reference proteome</keyword>
<organism evidence="9 10">
    <name type="scientific">Rugosimonospora africana</name>
    <dbReference type="NCBI Taxonomy" id="556532"/>
    <lineage>
        <taxon>Bacteria</taxon>
        <taxon>Bacillati</taxon>
        <taxon>Actinomycetota</taxon>
        <taxon>Actinomycetes</taxon>
        <taxon>Micromonosporales</taxon>
        <taxon>Micromonosporaceae</taxon>
        <taxon>Rugosimonospora</taxon>
    </lineage>
</organism>
<feature type="transmembrane region" description="Helical" evidence="7">
    <location>
        <begin position="62"/>
        <end position="79"/>
    </location>
</feature>
<sequence length="501" mass="51553">MTDVQASAETRPRGPREPQRRWLALGVIATAQLMTALDATIVNIALPSAQRALGFGDAQRQWVVTAYTVCFAGLLLFGGRMADAIGRRRSFQIGLGGFGLASLSAGLAPTLPVLAAGRAVQGAFAALIAPTALSLLALTFTEQRERSRAFAIYGVVASSGAATGLLLGGVLTDYLDWRWCLFVNVGIAGVVLTVGRFVLPDPPRFGSVGLDATSAVLATGGLAALVFGCSQAAAGGWAQPLVLGALIGGAAIMAVFALRQARIPNPLLPLRILADRTRAGAYLAPATAVVGAFGMFLMLTYHLQVVLHYSPVRAGLAVLPMTLANALSGYQLGNRLLPRLPARILLAGGLLVAAGGLALMTRLTPHSGYLATILPAQILVGIGMGALFPPAFQLAINGVTQQDAGVASAVINAATQVGSSIGTAILNTIAVTATATYLASHPATPTLRRAAFVHGYATATAWATGLLAAMAVLVYLLVPAPRPRSTGRERATQTQTAGRES</sequence>
<evidence type="ECO:0000256" key="5">
    <source>
        <dbReference type="ARBA" id="ARBA00022989"/>
    </source>
</evidence>
<dbReference type="GO" id="GO:0022857">
    <property type="term" value="F:transmembrane transporter activity"/>
    <property type="evidence" value="ECO:0007669"/>
    <property type="project" value="InterPro"/>
</dbReference>
<feature type="domain" description="Major facilitator superfamily (MFS) profile" evidence="8">
    <location>
        <begin position="24"/>
        <end position="482"/>
    </location>
</feature>
<keyword evidence="6 7" id="KW-0472">Membrane</keyword>
<evidence type="ECO:0000256" key="3">
    <source>
        <dbReference type="ARBA" id="ARBA00022475"/>
    </source>
</evidence>
<dbReference type="GO" id="GO:0005886">
    <property type="term" value="C:plasma membrane"/>
    <property type="evidence" value="ECO:0007669"/>
    <property type="project" value="UniProtKB-SubCell"/>
</dbReference>